<feature type="transmembrane region" description="Helical" evidence="6">
    <location>
        <begin position="236"/>
        <end position="257"/>
    </location>
</feature>
<dbReference type="PANTHER" id="PTHR42718:SF39">
    <property type="entry name" value="ACTINORHODIN TRANSPORTER-RELATED"/>
    <property type="match status" value="1"/>
</dbReference>
<feature type="transmembrane region" description="Helical" evidence="6">
    <location>
        <begin position="374"/>
        <end position="392"/>
    </location>
</feature>
<dbReference type="InterPro" id="IPR036259">
    <property type="entry name" value="MFS_trans_sf"/>
</dbReference>
<keyword evidence="2" id="KW-0813">Transport</keyword>
<dbReference type="AlphaFoldDB" id="A0A7X0VXC7"/>
<dbReference type="RefSeq" id="WP_185131535.1">
    <property type="nucleotide sequence ID" value="NZ_JACJVO010000031.1"/>
</dbReference>
<dbReference type="Proteomes" id="UP000564644">
    <property type="component" value="Unassembled WGS sequence"/>
</dbReference>
<sequence length="484" mass="51149">MSHASPTTPFIDPRRWLSLSIVILATFMVVLDTFIVNVALPSIAQELHADFSELQLIVAAYVLGYAVLLVTGGRLGDLFGRKIMFLVGVAGFVGASAWCGLSDSANMLIAARIAQGISAAAMAPQVLSIIQVMFPAEERGKALGIYGGVLGLGAIAGQIAGGLLLRADWWGMGWRLVFLVNVPVGIFAFVFALKMLRESRAPERKRVDFVGVGLLAAGLGLFIYPLVVGQERGWPLWTYVDLFASLPLLAIFVRYEIGLLRRGSSPLLPMTLFRERSFRMGMGIALAFYSGNAALYLLLSVFMQSGRGAAPLQSAYAFVPLAAGFFVASLLSPRLKKRWGNRILMAGALLMAVGYLLLIGVANGLTGLGIGEMFVPLLIAGLGQGAVAAPLIQTVLSGVQGPHAGAASGVLNTFTQVAQAIGIAVIGTLYQSLLEHYGGESSADPSIRTMQGALTAILLLAALTFLLLTLLGRKRKEAASQVAA</sequence>
<feature type="transmembrane region" description="Helical" evidence="6">
    <location>
        <begin position="56"/>
        <end position="76"/>
    </location>
</feature>
<proteinExistence type="predicted"/>
<dbReference type="EMBL" id="JACJVO010000031">
    <property type="protein sequence ID" value="MBB6733881.1"/>
    <property type="molecule type" value="Genomic_DNA"/>
</dbReference>
<reference evidence="8 9" key="1">
    <citation type="submission" date="2020-08" db="EMBL/GenBank/DDBJ databases">
        <title>Cohnella phylogeny.</title>
        <authorList>
            <person name="Dunlap C."/>
        </authorList>
    </citation>
    <scope>NUCLEOTIDE SEQUENCE [LARGE SCALE GENOMIC DNA]</scope>
    <source>
        <strain evidence="8 9">CBP 2801</strain>
    </source>
</reference>
<feature type="transmembrane region" description="Helical" evidence="6">
    <location>
        <begin position="450"/>
        <end position="471"/>
    </location>
</feature>
<evidence type="ECO:0000256" key="6">
    <source>
        <dbReference type="SAM" id="Phobius"/>
    </source>
</evidence>
<dbReference type="PANTHER" id="PTHR42718">
    <property type="entry name" value="MAJOR FACILITATOR SUPERFAMILY MULTIDRUG TRANSPORTER MFSC"/>
    <property type="match status" value="1"/>
</dbReference>
<name>A0A7X0VXC7_9BACL</name>
<evidence type="ECO:0000256" key="5">
    <source>
        <dbReference type="ARBA" id="ARBA00023136"/>
    </source>
</evidence>
<keyword evidence="9" id="KW-1185">Reference proteome</keyword>
<dbReference type="GO" id="GO:0022857">
    <property type="term" value="F:transmembrane transporter activity"/>
    <property type="evidence" value="ECO:0007669"/>
    <property type="project" value="InterPro"/>
</dbReference>
<evidence type="ECO:0000256" key="2">
    <source>
        <dbReference type="ARBA" id="ARBA00022448"/>
    </source>
</evidence>
<evidence type="ECO:0000256" key="4">
    <source>
        <dbReference type="ARBA" id="ARBA00022989"/>
    </source>
</evidence>
<dbReference type="Gene3D" id="1.20.1250.20">
    <property type="entry name" value="MFS general substrate transporter like domains"/>
    <property type="match status" value="1"/>
</dbReference>
<evidence type="ECO:0000256" key="1">
    <source>
        <dbReference type="ARBA" id="ARBA00004651"/>
    </source>
</evidence>
<keyword evidence="3 6" id="KW-0812">Transmembrane</keyword>
<accession>A0A7X0VXC7</accession>
<feature type="transmembrane region" description="Helical" evidence="6">
    <location>
        <begin position="278"/>
        <end position="302"/>
    </location>
</feature>
<evidence type="ECO:0000313" key="8">
    <source>
        <dbReference type="EMBL" id="MBB6733881.1"/>
    </source>
</evidence>
<feature type="transmembrane region" description="Helical" evidence="6">
    <location>
        <begin position="83"/>
        <end position="101"/>
    </location>
</feature>
<keyword evidence="4 6" id="KW-1133">Transmembrane helix</keyword>
<gene>
    <name evidence="8" type="ORF">H7C18_23430</name>
</gene>
<feature type="transmembrane region" description="Helical" evidence="6">
    <location>
        <begin position="343"/>
        <end position="362"/>
    </location>
</feature>
<feature type="transmembrane region" description="Helical" evidence="6">
    <location>
        <begin position="142"/>
        <end position="164"/>
    </location>
</feature>
<comment type="subcellular location">
    <subcellularLocation>
        <location evidence="1">Cell membrane</location>
        <topology evidence="1">Multi-pass membrane protein</topology>
    </subcellularLocation>
</comment>
<dbReference type="CDD" id="cd17321">
    <property type="entry name" value="MFS_MMR_MDR_like"/>
    <property type="match status" value="1"/>
</dbReference>
<feature type="transmembrane region" description="Helical" evidence="6">
    <location>
        <begin position="21"/>
        <end position="44"/>
    </location>
</feature>
<feature type="transmembrane region" description="Helical" evidence="6">
    <location>
        <begin position="176"/>
        <end position="195"/>
    </location>
</feature>
<dbReference type="PRINTS" id="PR01036">
    <property type="entry name" value="TCRTETB"/>
</dbReference>
<evidence type="ECO:0000256" key="3">
    <source>
        <dbReference type="ARBA" id="ARBA00022692"/>
    </source>
</evidence>
<dbReference type="GO" id="GO:0005886">
    <property type="term" value="C:plasma membrane"/>
    <property type="evidence" value="ECO:0007669"/>
    <property type="project" value="UniProtKB-SubCell"/>
</dbReference>
<feature type="transmembrane region" description="Helical" evidence="6">
    <location>
        <begin position="404"/>
        <end position="430"/>
    </location>
</feature>
<dbReference type="InterPro" id="IPR011701">
    <property type="entry name" value="MFS"/>
</dbReference>
<organism evidence="8 9">
    <name type="scientific">Cohnella zeiphila</name>
    <dbReference type="NCBI Taxonomy" id="2761120"/>
    <lineage>
        <taxon>Bacteria</taxon>
        <taxon>Bacillati</taxon>
        <taxon>Bacillota</taxon>
        <taxon>Bacilli</taxon>
        <taxon>Bacillales</taxon>
        <taxon>Paenibacillaceae</taxon>
        <taxon>Cohnella</taxon>
    </lineage>
</organism>
<evidence type="ECO:0000313" key="9">
    <source>
        <dbReference type="Proteomes" id="UP000564644"/>
    </source>
</evidence>
<feature type="transmembrane region" description="Helical" evidence="6">
    <location>
        <begin position="314"/>
        <end position="331"/>
    </location>
</feature>
<dbReference type="InterPro" id="IPR020846">
    <property type="entry name" value="MFS_dom"/>
</dbReference>
<evidence type="ECO:0000259" key="7">
    <source>
        <dbReference type="PROSITE" id="PS50850"/>
    </source>
</evidence>
<dbReference type="Gene3D" id="1.20.1720.10">
    <property type="entry name" value="Multidrug resistance protein D"/>
    <property type="match status" value="1"/>
</dbReference>
<feature type="transmembrane region" description="Helical" evidence="6">
    <location>
        <begin position="107"/>
        <end position="130"/>
    </location>
</feature>
<dbReference type="Pfam" id="PF07690">
    <property type="entry name" value="MFS_1"/>
    <property type="match status" value="1"/>
</dbReference>
<dbReference type="PROSITE" id="PS50850">
    <property type="entry name" value="MFS"/>
    <property type="match status" value="1"/>
</dbReference>
<dbReference type="SUPFAM" id="SSF103473">
    <property type="entry name" value="MFS general substrate transporter"/>
    <property type="match status" value="1"/>
</dbReference>
<feature type="domain" description="Major facilitator superfamily (MFS) profile" evidence="7">
    <location>
        <begin position="18"/>
        <end position="476"/>
    </location>
</feature>
<protein>
    <submittedName>
        <fullName evidence="8">MFS transporter</fullName>
    </submittedName>
</protein>
<feature type="transmembrane region" description="Helical" evidence="6">
    <location>
        <begin position="207"/>
        <end position="224"/>
    </location>
</feature>
<comment type="caution">
    <text evidence="8">The sequence shown here is derived from an EMBL/GenBank/DDBJ whole genome shotgun (WGS) entry which is preliminary data.</text>
</comment>
<keyword evidence="5 6" id="KW-0472">Membrane</keyword>